<dbReference type="PANTHER" id="PTHR43861">
    <property type="entry name" value="TRANS-ACONITATE 2-METHYLTRANSFERASE-RELATED"/>
    <property type="match status" value="1"/>
</dbReference>
<dbReference type="SUPFAM" id="SSF53335">
    <property type="entry name" value="S-adenosyl-L-methionine-dependent methyltransferases"/>
    <property type="match status" value="1"/>
</dbReference>
<organism evidence="1 2">
    <name type="scientific">Aeromicrobium alkaliterrae</name>
    <dbReference type="NCBI Taxonomy" id="302168"/>
    <lineage>
        <taxon>Bacteria</taxon>
        <taxon>Bacillati</taxon>
        <taxon>Actinomycetota</taxon>
        <taxon>Actinomycetes</taxon>
        <taxon>Propionibacteriales</taxon>
        <taxon>Nocardioidaceae</taxon>
        <taxon>Aeromicrobium</taxon>
    </lineage>
</organism>
<protein>
    <submittedName>
        <fullName evidence="1">Methyltransferase domain-containing protein</fullName>
    </submittedName>
</protein>
<comment type="caution">
    <text evidence="1">The sequence shown here is derived from an EMBL/GenBank/DDBJ whole genome shotgun (WGS) entry which is preliminary data.</text>
</comment>
<keyword evidence="1" id="KW-0808">Transferase</keyword>
<sequence length="256" mass="28499">MTRWDPDLYLRHADERGRPFVELLARVPVTAPARVLDLGCGAGNLTAVLRDRWLGTEITGVDSSPEMIDRARQVDPDGHYEVADVVTFEPDGPYDVIVSNAMFQWVPEAFDVITRLLESVQEGGALAVQVPDNQDAPSHALMREVAARPAFAEHARGVRRFSRTDAASYLELFAGLGWQADAWTTQYLHVLQGDDAVWGWVSGTGARPYVQALPEGLREQFVAEYQAELRDAYPQRSWGTVLPFARTFAVATRSDR</sequence>
<dbReference type="RefSeq" id="WP_344200610.1">
    <property type="nucleotide sequence ID" value="NZ_BAAAME010000004.1"/>
</dbReference>
<dbReference type="EMBL" id="BAAAME010000004">
    <property type="protein sequence ID" value="GAA1739105.1"/>
    <property type="molecule type" value="Genomic_DNA"/>
</dbReference>
<keyword evidence="1" id="KW-0489">Methyltransferase</keyword>
<gene>
    <name evidence="1" type="ORF">GCM10009710_19250</name>
</gene>
<dbReference type="CDD" id="cd02440">
    <property type="entry name" value="AdoMet_MTases"/>
    <property type="match status" value="1"/>
</dbReference>
<proteinExistence type="predicted"/>
<dbReference type="Pfam" id="PF13489">
    <property type="entry name" value="Methyltransf_23"/>
    <property type="match status" value="1"/>
</dbReference>
<evidence type="ECO:0000313" key="2">
    <source>
        <dbReference type="Proteomes" id="UP001501057"/>
    </source>
</evidence>
<reference evidence="2" key="1">
    <citation type="journal article" date="2019" name="Int. J. Syst. Evol. Microbiol.">
        <title>The Global Catalogue of Microorganisms (GCM) 10K type strain sequencing project: providing services to taxonomists for standard genome sequencing and annotation.</title>
        <authorList>
            <consortium name="The Broad Institute Genomics Platform"/>
            <consortium name="The Broad Institute Genome Sequencing Center for Infectious Disease"/>
            <person name="Wu L."/>
            <person name="Ma J."/>
        </authorList>
    </citation>
    <scope>NUCLEOTIDE SEQUENCE [LARGE SCALE GENOMIC DNA]</scope>
    <source>
        <strain evidence="2">JCM 13518</strain>
    </source>
</reference>
<evidence type="ECO:0000313" key="1">
    <source>
        <dbReference type="EMBL" id="GAA1739105.1"/>
    </source>
</evidence>
<accession>A0ABP4VVF0</accession>
<keyword evidence="2" id="KW-1185">Reference proteome</keyword>
<dbReference type="PANTHER" id="PTHR43861:SF1">
    <property type="entry name" value="TRANS-ACONITATE 2-METHYLTRANSFERASE"/>
    <property type="match status" value="1"/>
</dbReference>
<dbReference type="Gene3D" id="1.10.150.290">
    <property type="entry name" value="S-adenosyl-L-methionine-dependent methyltransferases"/>
    <property type="match status" value="1"/>
</dbReference>
<dbReference type="Gene3D" id="3.40.50.150">
    <property type="entry name" value="Vaccinia Virus protein VP39"/>
    <property type="match status" value="1"/>
</dbReference>
<dbReference type="Proteomes" id="UP001501057">
    <property type="component" value="Unassembled WGS sequence"/>
</dbReference>
<dbReference type="GO" id="GO:0032259">
    <property type="term" value="P:methylation"/>
    <property type="evidence" value="ECO:0007669"/>
    <property type="project" value="UniProtKB-KW"/>
</dbReference>
<dbReference type="InterPro" id="IPR023149">
    <property type="entry name" value="Trans_acon_MeTrfase_C"/>
</dbReference>
<dbReference type="GO" id="GO:0008168">
    <property type="term" value="F:methyltransferase activity"/>
    <property type="evidence" value="ECO:0007669"/>
    <property type="project" value="UniProtKB-KW"/>
</dbReference>
<name>A0ABP4VVF0_9ACTN</name>
<dbReference type="InterPro" id="IPR029063">
    <property type="entry name" value="SAM-dependent_MTases_sf"/>
</dbReference>